<keyword evidence="1" id="KW-0813">Transport</keyword>
<dbReference type="GO" id="GO:0016887">
    <property type="term" value="F:ATP hydrolysis activity"/>
    <property type="evidence" value="ECO:0007669"/>
    <property type="project" value="InterPro"/>
</dbReference>
<evidence type="ECO:0000256" key="5">
    <source>
        <dbReference type="ARBA" id="ARBA00037066"/>
    </source>
</evidence>
<dbReference type="Pfam" id="PF00005">
    <property type="entry name" value="ABC_tran"/>
    <property type="match status" value="1"/>
</dbReference>
<evidence type="ECO:0000256" key="3">
    <source>
        <dbReference type="ARBA" id="ARBA00022840"/>
    </source>
</evidence>
<feature type="region of interest" description="Disordered" evidence="6">
    <location>
        <begin position="244"/>
        <end position="274"/>
    </location>
</feature>
<organism evidence="8">
    <name type="scientific">uncultured Desulfobacteraceae bacterium</name>
    <dbReference type="NCBI Taxonomy" id="218296"/>
    <lineage>
        <taxon>Bacteria</taxon>
        <taxon>Pseudomonadati</taxon>
        <taxon>Thermodesulfobacteriota</taxon>
        <taxon>Desulfobacteria</taxon>
        <taxon>Desulfobacterales</taxon>
        <taxon>Desulfobacteraceae</taxon>
        <taxon>environmental samples</taxon>
    </lineage>
</organism>
<keyword evidence="2" id="KW-0547">Nucleotide-binding</keyword>
<dbReference type="PANTHER" id="PTHR42794">
    <property type="entry name" value="HEMIN IMPORT ATP-BINDING PROTEIN HMUV"/>
    <property type="match status" value="1"/>
</dbReference>
<evidence type="ECO:0000256" key="4">
    <source>
        <dbReference type="ARBA" id="ARBA00022967"/>
    </source>
</evidence>
<evidence type="ECO:0000256" key="1">
    <source>
        <dbReference type="ARBA" id="ARBA00022448"/>
    </source>
</evidence>
<proteinExistence type="predicted"/>
<evidence type="ECO:0000259" key="7">
    <source>
        <dbReference type="PROSITE" id="PS50893"/>
    </source>
</evidence>
<keyword evidence="4" id="KW-1278">Translocase</keyword>
<dbReference type="InterPro" id="IPR027417">
    <property type="entry name" value="P-loop_NTPase"/>
</dbReference>
<dbReference type="InterPro" id="IPR003439">
    <property type="entry name" value="ABC_transporter-like_ATP-bd"/>
</dbReference>
<gene>
    <name evidence="8" type="ORF">EPICR_40192</name>
</gene>
<dbReference type="PANTHER" id="PTHR42794:SF1">
    <property type="entry name" value="HEMIN IMPORT ATP-BINDING PROTEIN HMUV"/>
    <property type="match status" value="1"/>
</dbReference>
<feature type="domain" description="ABC transporter" evidence="7">
    <location>
        <begin position="5"/>
        <end position="243"/>
    </location>
</feature>
<dbReference type="CDD" id="cd03214">
    <property type="entry name" value="ABC_Iron-Siderophores_B12_Hemin"/>
    <property type="match status" value="1"/>
</dbReference>
<dbReference type="PROSITE" id="PS50893">
    <property type="entry name" value="ABC_TRANSPORTER_2"/>
    <property type="match status" value="1"/>
</dbReference>
<dbReference type="InterPro" id="IPR003593">
    <property type="entry name" value="AAA+_ATPase"/>
</dbReference>
<dbReference type="InterPro" id="IPR017871">
    <property type="entry name" value="ABC_transporter-like_CS"/>
</dbReference>
<dbReference type="EMBL" id="CAACVI010000034">
    <property type="protein sequence ID" value="VEN74607.1"/>
    <property type="molecule type" value="Genomic_DNA"/>
</dbReference>
<evidence type="ECO:0000256" key="2">
    <source>
        <dbReference type="ARBA" id="ARBA00022741"/>
    </source>
</evidence>
<dbReference type="FunFam" id="3.40.50.300:FF:000134">
    <property type="entry name" value="Iron-enterobactin ABC transporter ATP-binding protein"/>
    <property type="match status" value="1"/>
</dbReference>
<dbReference type="PROSITE" id="PS00211">
    <property type="entry name" value="ABC_TRANSPORTER_1"/>
    <property type="match status" value="1"/>
</dbReference>
<accession>A0A484HIN0</accession>
<reference evidence="8" key="1">
    <citation type="submission" date="2019-01" db="EMBL/GenBank/DDBJ databases">
        <authorList>
            <consortium name="Genoscope - CEA"/>
            <person name="William W."/>
        </authorList>
    </citation>
    <scope>NUCLEOTIDE SEQUENCE</scope>
    <source>
        <strain evidence="8">CR-1</strain>
    </source>
</reference>
<evidence type="ECO:0000313" key="8">
    <source>
        <dbReference type="EMBL" id="VEN74607.1"/>
    </source>
</evidence>
<comment type="function">
    <text evidence="5">Part of the ABC transporter complex HmuTUV involved in hemin import. Responsible for energy coupling to the transport system.</text>
</comment>
<dbReference type="GO" id="GO:0005524">
    <property type="term" value="F:ATP binding"/>
    <property type="evidence" value="ECO:0007669"/>
    <property type="project" value="UniProtKB-KW"/>
</dbReference>
<name>A0A484HIN0_9BACT</name>
<dbReference type="SUPFAM" id="SSF52540">
    <property type="entry name" value="P-loop containing nucleoside triphosphate hydrolases"/>
    <property type="match status" value="1"/>
</dbReference>
<evidence type="ECO:0000256" key="6">
    <source>
        <dbReference type="SAM" id="MobiDB-lite"/>
    </source>
</evidence>
<sequence>MTPVLKLDRVDLGYPGKPVLKDVSFGLLPGEMAGVTGPNGSGKTTLIKAAAGLIRPEKGGIFINGQNIRAMSHMERARRIAAARQSSDAPHMTVEAHTLLGRLPFFKKYQFFETEKDRSTARKYMRLTGVLALKDKRMDEISQGERQLAGIARALCQEPALLMLDEPTSNLDIARQVQILELVDHLRKEMGMAVLTALHDLNLASEYSDRIIMVNGKTGKVRDMGAPEDALTEDSIREVYDARVSVSRNPDSGKPRVFVKRPPAALRTPSPRSG</sequence>
<protein>
    <submittedName>
        <fullName evidence="8">ABC cobalamin/iron(III) transporter, ATP-binding protein</fullName>
    </submittedName>
</protein>
<dbReference type="Gene3D" id="3.40.50.300">
    <property type="entry name" value="P-loop containing nucleotide triphosphate hydrolases"/>
    <property type="match status" value="1"/>
</dbReference>
<dbReference type="AlphaFoldDB" id="A0A484HIN0"/>
<dbReference type="SMART" id="SM00382">
    <property type="entry name" value="AAA"/>
    <property type="match status" value="1"/>
</dbReference>
<keyword evidence="3 8" id="KW-0067">ATP-binding</keyword>